<sequence length="224" mass="25276">MTSGPHLRLVLPHQLFEAHLEVDRGTVLVLIEHDLLLRQYPFHSHKLVLHRASTARFASRAREGGHDVVVLASEADRSSNDQLTALVRDRAPSRITWFDVVDDWLERDLRAAVAAGGYEPTEDDELETPNFLTPRAHVDSWFGNHAARMHDFYVWQRRRLEILLTDDGGPVGGQWSFDADNRKKLPRGYDPRRWRGSPATPSSPATTSWTSRARAASPSTATTP</sequence>
<reference evidence="2" key="2">
    <citation type="submission" date="2023-02" db="EMBL/GenBank/DDBJ databases">
        <authorList>
            <person name="Sun Q."/>
            <person name="Mori K."/>
        </authorList>
    </citation>
    <scope>NUCLEOTIDE SEQUENCE</scope>
    <source>
        <strain evidence="2">NBRC 112290</strain>
    </source>
</reference>
<dbReference type="Proteomes" id="UP001157161">
    <property type="component" value="Unassembled WGS sequence"/>
</dbReference>
<feature type="compositionally biased region" description="Basic and acidic residues" evidence="1">
    <location>
        <begin position="179"/>
        <end position="193"/>
    </location>
</feature>
<dbReference type="InterPro" id="IPR052551">
    <property type="entry name" value="UV-DNA_repair_photolyase"/>
</dbReference>
<evidence type="ECO:0000313" key="2">
    <source>
        <dbReference type="EMBL" id="GMA30565.1"/>
    </source>
</evidence>
<evidence type="ECO:0000256" key="1">
    <source>
        <dbReference type="SAM" id="MobiDB-lite"/>
    </source>
</evidence>
<dbReference type="InterPro" id="IPR014729">
    <property type="entry name" value="Rossmann-like_a/b/a_fold"/>
</dbReference>
<feature type="compositionally biased region" description="Low complexity" evidence="1">
    <location>
        <begin position="197"/>
        <end position="224"/>
    </location>
</feature>
<evidence type="ECO:0008006" key="4">
    <source>
        <dbReference type="Google" id="ProtNLM"/>
    </source>
</evidence>
<evidence type="ECO:0000313" key="3">
    <source>
        <dbReference type="Proteomes" id="UP001157161"/>
    </source>
</evidence>
<feature type="region of interest" description="Disordered" evidence="1">
    <location>
        <begin position="173"/>
        <end position="224"/>
    </location>
</feature>
<dbReference type="PANTHER" id="PTHR38657:SF1">
    <property type="entry name" value="SLR1343 PROTEIN"/>
    <property type="match status" value="1"/>
</dbReference>
<dbReference type="Gene3D" id="3.40.50.620">
    <property type="entry name" value="HUPs"/>
    <property type="match status" value="1"/>
</dbReference>
<dbReference type="AlphaFoldDB" id="A0AA37UK55"/>
<proteinExistence type="predicted"/>
<gene>
    <name evidence="2" type="ORF">GCM10025875_05570</name>
</gene>
<comment type="caution">
    <text evidence="2">The sequence shown here is derived from an EMBL/GenBank/DDBJ whole genome shotgun (WGS) entry which is preliminary data.</text>
</comment>
<dbReference type="Pfam" id="PF04244">
    <property type="entry name" value="DPRP"/>
    <property type="match status" value="1"/>
</dbReference>
<organism evidence="2 3">
    <name type="scientific">Litorihabitans aurantiacus</name>
    <dbReference type="NCBI Taxonomy" id="1930061"/>
    <lineage>
        <taxon>Bacteria</taxon>
        <taxon>Bacillati</taxon>
        <taxon>Actinomycetota</taxon>
        <taxon>Actinomycetes</taxon>
        <taxon>Micrococcales</taxon>
        <taxon>Beutenbergiaceae</taxon>
        <taxon>Litorihabitans</taxon>
    </lineage>
</organism>
<protein>
    <recommendedName>
        <fullName evidence="4">Cryptochrome/photolyase family protein</fullName>
    </recommendedName>
</protein>
<dbReference type="RefSeq" id="WP_284249226.1">
    <property type="nucleotide sequence ID" value="NZ_BSUM01000001.1"/>
</dbReference>
<dbReference type="PANTHER" id="PTHR38657">
    <property type="entry name" value="SLR1343 PROTEIN"/>
    <property type="match status" value="1"/>
</dbReference>
<dbReference type="EMBL" id="BSUM01000001">
    <property type="protein sequence ID" value="GMA30565.1"/>
    <property type="molecule type" value="Genomic_DNA"/>
</dbReference>
<name>A0AA37UK55_9MICO</name>
<accession>A0AA37UK55</accession>
<dbReference type="InterPro" id="IPR007357">
    <property type="entry name" value="PhrB-like"/>
</dbReference>
<keyword evidence="3" id="KW-1185">Reference proteome</keyword>
<reference evidence="2" key="1">
    <citation type="journal article" date="2014" name="Int. J. Syst. Evol. Microbiol.">
        <title>Complete genome sequence of Corynebacterium casei LMG S-19264T (=DSM 44701T), isolated from a smear-ripened cheese.</title>
        <authorList>
            <consortium name="US DOE Joint Genome Institute (JGI-PGF)"/>
            <person name="Walter F."/>
            <person name="Albersmeier A."/>
            <person name="Kalinowski J."/>
            <person name="Ruckert C."/>
        </authorList>
    </citation>
    <scope>NUCLEOTIDE SEQUENCE</scope>
    <source>
        <strain evidence="2">NBRC 112290</strain>
    </source>
</reference>